<dbReference type="OrthoDB" id="10533917at2759"/>
<dbReference type="GeneID" id="30196230"/>
<keyword evidence="3" id="KW-1185">Reference proteome</keyword>
<comment type="caution">
    <text evidence="2">The sequence shown here is derived from an EMBL/GenBank/DDBJ whole genome shotgun (WGS) entry which is preliminary data.</text>
</comment>
<gene>
    <name evidence="2" type="ORF">L198_07019</name>
</gene>
<evidence type="ECO:0000256" key="1">
    <source>
        <dbReference type="SAM" id="MobiDB-lite"/>
    </source>
</evidence>
<dbReference type="AlphaFoldDB" id="A0A1E3IG44"/>
<dbReference type="EMBL" id="AWGH01000028">
    <property type="protein sequence ID" value="ODN87395.1"/>
    <property type="molecule type" value="Genomic_DNA"/>
</dbReference>
<evidence type="ECO:0000313" key="3">
    <source>
        <dbReference type="Proteomes" id="UP000094819"/>
    </source>
</evidence>
<protein>
    <submittedName>
        <fullName evidence="2">Uncharacterized protein</fullName>
    </submittedName>
</protein>
<reference evidence="2 3" key="1">
    <citation type="submission" date="2016-06" db="EMBL/GenBank/DDBJ databases">
        <title>Evolution of pathogenesis and genome organization in the Tremellales.</title>
        <authorList>
            <person name="Cuomo C."/>
            <person name="Litvintseva A."/>
            <person name="Heitman J."/>
            <person name="Chen Y."/>
            <person name="Sun S."/>
            <person name="Springer D."/>
            <person name="Dromer F."/>
            <person name="Young S."/>
            <person name="Zeng Q."/>
            <person name="Chapman S."/>
            <person name="Gujja S."/>
            <person name="Saif S."/>
            <person name="Birren B."/>
        </authorList>
    </citation>
    <scope>NUCLEOTIDE SEQUENCE [LARGE SCALE GENOMIC DNA]</scope>
    <source>
        <strain evidence="2 3">CBS 7118</strain>
    </source>
</reference>
<evidence type="ECO:0000313" key="2">
    <source>
        <dbReference type="EMBL" id="ODN87395.1"/>
    </source>
</evidence>
<name>A0A1E3IG44_9TREE</name>
<feature type="compositionally biased region" description="Low complexity" evidence="1">
    <location>
        <begin position="28"/>
        <end position="38"/>
    </location>
</feature>
<proteinExistence type="predicted"/>
<dbReference type="RefSeq" id="XP_019028955.1">
    <property type="nucleotide sequence ID" value="XM_019179037.1"/>
</dbReference>
<feature type="region of interest" description="Disordered" evidence="1">
    <location>
        <begin position="1"/>
        <end position="107"/>
    </location>
</feature>
<sequence>MTPYLHNIHGSSKSPSTTHSTYAPLPRPLSTTPPSSSHHSYHSYHSRSSEAPNTPPQNPNSRMPIPSHPTHLAQAHLDAYPPPSSSSSRGGGGGGGQHATKHVPKPAPERVWMDTKWILEHPNPKSAGEVRKYYAGVDGGWTGGVWPGYGGRGRGMYPEAVGRGGIHPGVGFVGGYGMGRTPYTMPWYHG</sequence>
<dbReference type="Proteomes" id="UP000094819">
    <property type="component" value="Unassembled WGS sequence"/>
</dbReference>
<organism evidence="2 3">
    <name type="scientific">Cryptococcus wingfieldii CBS 7118</name>
    <dbReference type="NCBI Taxonomy" id="1295528"/>
    <lineage>
        <taxon>Eukaryota</taxon>
        <taxon>Fungi</taxon>
        <taxon>Dikarya</taxon>
        <taxon>Basidiomycota</taxon>
        <taxon>Agaricomycotina</taxon>
        <taxon>Tremellomycetes</taxon>
        <taxon>Tremellales</taxon>
        <taxon>Cryptococcaceae</taxon>
        <taxon>Cryptococcus</taxon>
    </lineage>
</organism>
<feature type="compositionally biased region" description="Polar residues" evidence="1">
    <location>
        <begin position="9"/>
        <end position="21"/>
    </location>
</feature>
<accession>A0A1E3IG44</accession>